<dbReference type="Proteomes" id="UP001447188">
    <property type="component" value="Unassembled WGS sequence"/>
</dbReference>
<evidence type="ECO:0000313" key="1">
    <source>
        <dbReference type="EMBL" id="KAL0635163.1"/>
    </source>
</evidence>
<name>A0ABR3GH28_9PEZI</name>
<dbReference type="EMBL" id="JBBBZM010000076">
    <property type="protein sequence ID" value="KAL0635163.1"/>
    <property type="molecule type" value="Genomic_DNA"/>
</dbReference>
<evidence type="ECO:0000313" key="2">
    <source>
        <dbReference type="Proteomes" id="UP001447188"/>
    </source>
</evidence>
<protein>
    <recommendedName>
        <fullName evidence="3">Triplex capsid protein 1</fullName>
    </recommendedName>
</protein>
<keyword evidence="2" id="KW-1185">Reference proteome</keyword>
<gene>
    <name evidence="1" type="ORF">Q9L58_005888</name>
</gene>
<accession>A0ABR3GH28</accession>
<organism evidence="1 2">
    <name type="scientific">Discina gigas</name>
    <dbReference type="NCBI Taxonomy" id="1032678"/>
    <lineage>
        <taxon>Eukaryota</taxon>
        <taxon>Fungi</taxon>
        <taxon>Dikarya</taxon>
        <taxon>Ascomycota</taxon>
        <taxon>Pezizomycotina</taxon>
        <taxon>Pezizomycetes</taxon>
        <taxon>Pezizales</taxon>
        <taxon>Discinaceae</taxon>
        <taxon>Discina</taxon>
    </lineage>
</organism>
<proteinExistence type="predicted"/>
<comment type="caution">
    <text evidence="1">The sequence shown here is derived from an EMBL/GenBank/DDBJ whole genome shotgun (WGS) entry which is preliminary data.</text>
</comment>
<evidence type="ECO:0008006" key="3">
    <source>
        <dbReference type="Google" id="ProtNLM"/>
    </source>
</evidence>
<reference evidence="1 2" key="1">
    <citation type="submission" date="2024-02" db="EMBL/GenBank/DDBJ databases">
        <title>Discinaceae phylogenomics.</title>
        <authorList>
            <person name="Dirks A.C."/>
            <person name="James T.Y."/>
        </authorList>
    </citation>
    <scope>NUCLEOTIDE SEQUENCE [LARGE SCALE GENOMIC DNA]</scope>
    <source>
        <strain evidence="1 2">ACD0624</strain>
    </source>
</reference>
<sequence>MLDSPNLNLELVTLYQRSEPQVVTISHTAGAVNISRSVLLRQKLIHKFAGNYYDLFRLVRTDIQGNIFYFRLLMYGLLNICNHSAYLCLEHEMFPASYKAVINSRQSGFVTPCWEIPAFSDYTLNSVIIVLEPRMHILEYLQAAIGKAISMANTRPESRSALILSIDSVVIVEFTRTNYVLTVSHTENLLFCPDHIFNSYERLSTEGIYAVIETLASQFRAPCTVPTPFPAELWEEIFLHSALSTKSAFGGTCRYFCSISHQSPRLGSRMLERVWRDILPRTPVTAQEYDITLEEELDRDMASMKEYKAVLYVNGERMELGLPLFGGRFTNYF</sequence>